<keyword evidence="4" id="KW-1185">Reference proteome</keyword>
<keyword evidence="1" id="KW-0812">Transmembrane</keyword>
<evidence type="ECO:0000259" key="2">
    <source>
        <dbReference type="Pfam" id="PF05569"/>
    </source>
</evidence>
<dbReference type="InterPro" id="IPR052173">
    <property type="entry name" value="Beta-lactam_resp_regulator"/>
</dbReference>
<dbReference type="Pfam" id="PF05569">
    <property type="entry name" value="Peptidase_M56"/>
    <property type="match status" value="1"/>
</dbReference>
<dbReference type="Gene3D" id="3.30.1150.10">
    <property type="match status" value="1"/>
</dbReference>
<evidence type="ECO:0000256" key="1">
    <source>
        <dbReference type="SAM" id="Phobius"/>
    </source>
</evidence>
<feature type="transmembrane region" description="Helical" evidence="1">
    <location>
        <begin position="265"/>
        <end position="284"/>
    </location>
</feature>
<keyword evidence="1" id="KW-1133">Transmembrane helix</keyword>
<keyword evidence="1" id="KW-0472">Membrane</keyword>
<evidence type="ECO:0000313" key="4">
    <source>
        <dbReference type="Proteomes" id="UP001595818"/>
    </source>
</evidence>
<dbReference type="EMBL" id="JBHSJJ010000002">
    <property type="protein sequence ID" value="MFC4871017.1"/>
    <property type="molecule type" value="Genomic_DNA"/>
</dbReference>
<dbReference type="RefSeq" id="WP_377062096.1">
    <property type="nucleotide sequence ID" value="NZ_JBHSJJ010000002.1"/>
</dbReference>
<dbReference type="PANTHER" id="PTHR34978">
    <property type="entry name" value="POSSIBLE SENSOR-TRANSDUCER PROTEIN BLAR"/>
    <property type="match status" value="1"/>
</dbReference>
<reference evidence="4" key="1">
    <citation type="journal article" date="2019" name="Int. J. Syst. Evol. Microbiol.">
        <title>The Global Catalogue of Microorganisms (GCM) 10K type strain sequencing project: providing services to taxonomists for standard genome sequencing and annotation.</title>
        <authorList>
            <consortium name="The Broad Institute Genomics Platform"/>
            <consortium name="The Broad Institute Genome Sequencing Center for Infectious Disease"/>
            <person name="Wu L."/>
            <person name="Ma J."/>
        </authorList>
    </citation>
    <scope>NUCLEOTIDE SEQUENCE [LARGE SCALE GENOMIC DNA]</scope>
    <source>
        <strain evidence="4">CGMCC 4.7466</strain>
    </source>
</reference>
<dbReference type="PANTHER" id="PTHR34978:SF3">
    <property type="entry name" value="SLR0241 PROTEIN"/>
    <property type="match status" value="1"/>
</dbReference>
<feature type="transmembrane region" description="Helical" evidence="1">
    <location>
        <begin position="87"/>
        <end position="108"/>
    </location>
</feature>
<feature type="domain" description="Peptidase M56" evidence="2">
    <location>
        <begin position="149"/>
        <end position="256"/>
    </location>
</feature>
<proteinExistence type="predicted"/>
<evidence type="ECO:0000313" key="3">
    <source>
        <dbReference type="EMBL" id="MFC4871017.1"/>
    </source>
</evidence>
<organism evidence="3 4">
    <name type="scientific">Negadavirga shengliensis</name>
    <dbReference type="NCBI Taxonomy" id="1389218"/>
    <lineage>
        <taxon>Bacteria</taxon>
        <taxon>Pseudomonadati</taxon>
        <taxon>Bacteroidota</taxon>
        <taxon>Cytophagia</taxon>
        <taxon>Cytophagales</taxon>
        <taxon>Cyclobacteriaceae</taxon>
        <taxon>Negadavirga</taxon>
    </lineage>
</organism>
<comment type="caution">
    <text evidence="3">The sequence shown here is derived from an EMBL/GenBank/DDBJ whole genome shotgun (WGS) entry which is preliminary data.</text>
</comment>
<protein>
    <submittedName>
        <fullName evidence="3">M56 family metallopeptidase</fullName>
    </submittedName>
</protein>
<accession>A0ABV9SXN9</accession>
<dbReference type="SUPFAM" id="SSF74653">
    <property type="entry name" value="TolA/TonB C-terminal domain"/>
    <property type="match status" value="1"/>
</dbReference>
<gene>
    <name evidence="3" type="ORF">ACFPFU_04915</name>
</gene>
<feature type="transmembrane region" description="Helical" evidence="1">
    <location>
        <begin position="6"/>
        <end position="25"/>
    </location>
</feature>
<name>A0ABV9SXN9_9BACT</name>
<feature type="transmembrane region" description="Helical" evidence="1">
    <location>
        <begin position="37"/>
        <end position="54"/>
    </location>
</feature>
<sequence>MEPTLYYLVKVSIATAVFYGTYYFLFRKSKQFVFNRIYLVGSFLAAFLIPLITIQTTSHLSQATGYFSDNVAAEVLLPVTTGTGTKIYNGMTAFLFGLYLCGVLYFLVKLIYGYMAVSAIGKSCTRKNVGDLEVLVSEEDNRAFTFLDRIVIGKNLLNHPSLDMVLNHEAVHSREQHFYDIILAELLLLLQWFNPFAWYHAQAIRSNLEFRADDVVIRTSDKKGYQLTMLGMALNNIHSPLFTALNSSNLKKRIVMMNTKNQNRFAGIGRLAIIPVVALLLVSLSGKETIVINDSGSGGGQTADVGGEKQNDPIKSEEEMMKHLQRNLKYPKAARSAGQVGSVSLYALVNPDGTIKAVHEVQPDEQFVEFKDIVVIGYTGEESEKIKKTKSARHESLLEEGKRVVASMPTFEIPELQGKVIKFVFTFDLR</sequence>
<dbReference type="Proteomes" id="UP001595818">
    <property type="component" value="Unassembled WGS sequence"/>
</dbReference>
<dbReference type="InterPro" id="IPR008756">
    <property type="entry name" value="Peptidase_M56"/>
</dbReference>